<evidence type="ECO:0000259" key="11">
    <source>
        <dbReference type="Pfam" id="PF19310"/>
    </source>
</evidence>
<evidence type="ECO:0000256" key="6">
    <source>
        <dbReference type="ARBA" id="ARBA00023049"/>
    </source>
</evidence>
<dbReference type="Gene3D" id="1.10.1370.10">
    <property type="entry name" value="Neurolysin, domain 3"/>
    <property type="match status" value="1"/>
</dbReference>
<evidence type="ECO:0000256" key="8">
    <source>
        <dbReference type="ARBA" id="ARBA00026100"/>
    </source>
</evidence>
<dbReference type="Pfam" id="PF19310">
    <property type="entry name" value="TOP_N"/>
    <property type="match status" value="1"/>
</dbReference>
<dbReference type="PANTHER" id="PTHR43660">
    <property type="entry name" value="DIPEPTIDYL CARBOXYPEPTIDASE"/>
    <property type="match status" value="1"/>
</dbReference>
<evidence type="ECO:0000256" key="1">
    <source>
        <dbReference type="ARBA" id="ARBA00006040"/>
    </source>
</evidence>
<keyword evidence="6 9" id="KW-0482">Metalloprotease</keyword>
<reference evidence="12 13" key="1">
    <citation type="submission" date="2024-02" db="EMBL/GenBank/DDBJ databases">
        <title>Rubritalea halochordaticola NBRC 107102.</title>
        <authorList>
            <person name="Ichikawa N."/>
            <person name="Katano-Makiyama Y."/>
            <person name="Hidaka K."/>
        </authorList>
    </citation>
    <scope>NUCLEOTIDE SEQUENCE [LARGE SCALE GENOMIC DNA]</scope>
    <source>
        <strain evidence="12 13">NBRC 107102</strain>
    </source>
</reference>
<dbReference type="EC" id="3.4.24.70" evidence="8"/>
<feature type="domain" description="Oligopeptidase A N-terminal" evidence="11">
    <location>
        <begin position="49"/>
        <end position="151"/>
    </location>
</feature>
<keyword evidence="5 9" id="KW-0862">Zinc</keyword>
<organism evidence="12 13">
    <name type="scientific">Rubritalea halochordaticola</name>
    <dbReference type="NCBI Taxonomy" id="714537"/>
    <lineage>
        <taxon>Bacteria</taxon>
        <taxon>Pseudomonadati</taxon>
        <taxon>Verrucomicrobiota</taxon>
        <taxon>Verrucomicrobiia</taxon>
        <taxon>Verrucomicrobiales</taxon>
        <taxon>Rubritaleaceae</taxon>
        <taxon>Rubritalea</taxon>
    </lineage>
</organism>
<evidence type="ECO:0000256" key="7">
    <source>
        <dbReference type="ARBA" id="ARBA00024603"/>
    </source>
</evidence>
<dbReference type="InterPro" id="IPR024077">
    <property type="entry name" value="Neurolysin/TOP_dom2"/>
</dbReference>
<proteinExistence type="inferred from homology"/>
<evidence type="ECO:0000256" key="3">
    <source>
        <dbReference type="ARBA" id="ARBA00022723"/>
    </source>
</evidence>
<dbReference type="CDD" id="cd06456">
    <property type="entry name" value="M3A_DCP"/>
    <property type="match status" value="1"/>
</dbReference>
<comment type="catalytic activity">
    <reaction evidence="7">
        <text>Hydrolysis of oligopeptides, with broad specificity. Gly or Ala commonly occur as P1 or P1' residues, but more distant residues are also important, as is shown by the fact that Z-Gly-Pro-Gly-|-Gly-Pro-Ala is cleaved, but not Z-(Gly)(5).</text>
        <dbReference type="EC" id="3.4.24.70"/>
    </reaction>
</comment>
<evidence type="ECO:0000313" key="13">
    <source>
        <dbReference type="Proteomes" id="UP001424741"/>
    </source>
</evidence>
<evidence type="ECO:0000256" key="9">
    <source>
        <dbReference type="RuleBase" id="RU003435"/>
    </source>
</evidence>
<keyword evidence="4 9" id="KW-0378">Hydrolase</keyword>
<name>A0ABP9V4R3_9BACT</name>
<dbReference type="Pfam" id="PF01432">
    <property type="entry name" value="Peptidase_M3"/>
    <property type="match status" value="1"/>
</dbReference>
<dbReference type="Gene3D" id="3.40.390.10">
    <property type="entry name" value="Collagenase (Catalytic Domain)"/>
    <property type="match status" value="1"/>
</dbReference>
<keyword evidence="13" id="KW-1185">Reference proteome</keyword>
<sequence length="695" mass="79162">MSEHPFLADDYHIRWSTLKPEHVKPDIEHALALANERLEVIRNLSEDELSYETTFGALEVASEELERGWGRLSHLDSVCDNAEQRAALNEMLPQVSAFYSSIPLDEKIWKSLKAYAESYAVKELSPVKQRLVEETCADFIAAGADLSDDKKKRVSEIDAELSKLTKKFSENVLDSTNAWELIVDDEARLKGLPEMAKEGARLDALSNGHGSEDDPKWRFTLQYPSMGPVMQHAEDETLRKQVWEANCTVGFGGDFDNTQYVWQILELRQEKAAILGKDNFCDLILERRMAKNGQAALKFIEDLHDRIFEAFKIDLAELAEYKAVKTGDEPAPLQPWEGGYWAEKRRKEQYAFDDEALRPYFSVTNVMKGMFDITSKLFGIHIEEREAVFGEDKEGAVQVWHPECCYYDVFDSDTQEHLGSFYADWHPRSSKRGGAWMNSLKTGGPCEKGGPRKPHIGLMVGNMTKPVGDTPALLTHNEVETIFHEFGHLLHHLLGDVEVKSLSGTSVPWDFVELPSQIMENFCWDRESLDLFARHYETGEVIPDDLFEKMIAARNYMSASNFMRQLCFGKLDMELHLNLAKYKGRDLDVVDEEILKEYRADLATKSPSMARRFSHLFSGPVAYASGYYSYKWSEVLDADAFTRFQKEGILNSSTGRAFRKEVLARGNSRPVDESYRAFMGRDPELEPLLERAGLA</sequence>
<evidence type="ECO:0000259" key="10">
    <source>
        <dbReference type="Pfam" id="PF01432"/>
    </source>
</evidence>
<dbReference type="InterPro" id="IPR024079">
    <property type="entry name" value="MetalloPept_cat_dom_sf"/>
</dbReference>
<dbReference type="Proteomes" id="UP001424741">
    <property type="component" value="Unassembled WGS sequence"/>
</dbReference>
<comment type="cofactor">
    <cofactor evidence="9">
        <name>Zn(2+)</name>
        <dbReference type="ChEBI" id="CHEBI:29105"/>
    </cofactor>
    <text evidence="9">Binds 1 zinc ion.</text>
</comment>
<dbReference type="InterPro" id="IPR045666">
    <property type="entry name" value="OpdA_N"/>
</dbReference>
<dbReference type="InterPro" id="IPR034005">
    <property type="entry name" value="M3A_DCP"/>
</dbReference>
<dbReference type="SUPFAM" id="SSF55486">
    <property type="entry name" value="Metalloproteases ('zincins'), catalytic domain"/>
    <property type="match status" value="1"/>
</dbReference>
<evidence type="ECO:0000256" key="2">
    <source>
        <dbReference type="ARBA" id="ARBA00022670"/>
    </source>
</evidence>
<dbReference type="PANTHER" id="PTHR43660:SF1">
    <property type="entry name" value="DIPEPTIDYL CARBOXYPEPTIDASE"/>
    <property type="match status" value="1"/>
</dbReference>
<keyword evidence="3 9" id="KW-0479">Metal-binding</keyword>
<dbReference type="RefSeq" id="WP_346189549.1">
    <property type="nucleotide sequence ID" value="NZ_BAABRL010000011.1"/>
</dbReference>
<evidence type="ECO:0000313" key="12">
    <source>
        <dbReference type="EMBL" id="GAA5496970.1"/>
    </source>
</evidence>
<feature type="domain" description="Peptidase M3A/M3B catalytic" evidence="10">
    <location>
        <begin position="229"/>
        <end position="693"/>
    </location>
</feature>
<dbReference type="EMBL" id="BAABRL010000011">
    <property type="protein sequence ID" value="GAA5496970.1"/>
    <property type="molecule type" value="Genomic_DNA"/>
</dbReference>
<dbReference type="InterPro" id="IPR045090">
    <property type="entry name" value="Pept_M3A_M3B"/>
</dbReference>
<comment type="similarity">
    <text evidence="1 9">Belongs to the peptidase M3 family.</text>
</comment>
<accession>A0ABP9V4R3</accession>
<dbReference type="InterPro" id="IPR024080">
    <property type="entry name" value="Neurolysin/TOP_N"/>
</dbReference>
<gene>
    <name evidence="12" type="primary">prlC</name>
    <name evidence="12" type="ORF">Rhal01_03158</name>
</gene>
<keyword evidence="2 9" id="KW-0645">Protease</keyword>
<protein>
    <recommendedName>
        <fullName evidence="8">oligopeptidase A</fullName>
        <ecNumber evidence="8">3.4.24.70</ecNumber>
    </recommendedName>
</protein>
<comment type="caution">
    <text evidence="12">The sequence shown here is derived from an EMBL/GenBank/DDBJ whole genome shotgun (WGS) entry which is preliminary data.</text>
</comment>
<evidence type="ECO:0000256" key="5">
    <source>
        <dbReference type="ARBA" id="ARBA00022833"/>
    </source>
</evidence>
<dbReference type="Gene3D" id="1.20.1050.40">
    <property type="entry name" value="Endopeptidase. Chain P, domain 1"/>
    <property type="match status" value="1"/>
</dbReference>
<evidence type="ECO:0000256" key="4">
    <source>
        <dbReference type="ARBA" id="ARBA00022801"/>
    </source>
</evidence>
<dbReference type="InterPro" id="IPR001567">
    <property type="entry name" value="Pept_M3A_M3B_dom"/>
</dbReference>